<keyword evidence="3" id="KW-1185">Reference proteome</keyword>
<protein>
    <submittedName>
        <fullName evidence="2">Uncharacterized protein</fullName>
    </submittedName>
</protein>
<proteinExistence type="predicted"/>
<reference evidence="2 3" key="1">
    <citation type="submission" date="2018-11" db="EMBL/GenBank/DDBJ databases">
        <title>Arenibacter aquaticus sp.nov., a marine bacterium isolated from surface seawater in the South China Sea.</title>
        <authorList>
            <person name="Guo J."/>
            <person name="Sun J."/>
        </authorList>
    </citation>
    <scope>NUCLEOTIDE SEQUENCE [LARGE SCALE GENOMIC DNA]</scope>
    <source>
        <strain evidence="2 3">GUO666</strain>
    </source>
</reference>
<evidence type="ECO:0000313" key="2">
    <source>
        <dbReference type="EMBL" id="RTE54132.1"/>
    </source>
</evidence>
<sequence>MNYIRHLNAVFQLFSKDSRLNPSHISLYMALFQYWNLNRFPESFLVDREETMSLSKIGSKSTYHRCLSNLNDWKYIAYQPSYNRFKGSRIMMPIFGTSPGQVVDKHETGPRLALVSYINNNKHNKTENKHLGKGRPKTIDEVMEFFKKNSWPVNEADKFFNHYQGIGWKVGGKSTIVDWKATAQSWMIRAKDMKEEKAMASRSHNRATEDYLDTSIQKDYGEPL</sequence>
<organism evidence="2 3">
    <name type="scientific">Arenibacter aquaticus</name>
    <dbReference type="NCBI Taxonomy" id="2489054"/>
    <lineage>
        <taxon>Bacteria</taxon>
        <taxon>Pseudomonadati</taxon>
        <taxon>Bacteroidota</taxon>
        <taxon>Flavobacteriia</taxon>
        <taxon>Flavobacteriales</taxon>
        <taxon>Flavobacteriaceae</taxon>
        <taxon>Arenibacter</taxon>
    </lineage>
</organism>
<dbReference type="RefSeq" id="WP_126162120.1">
    <property type="nucleotide sequence ID" value="NZ_RQPJ01000003.1"/>
</dbReference>
<evidence type="ECO:0000256" key="1">
    <source>
        <dbReference type="SAM" id="MobiDB-lite"/>
    </source>
</evidence>
<accession>A0A3S0C808</accession>
<dbReference type="OrthoDB" id="1442826at2"/>
<dbReference type="EMBL" id="RQPJ01000003">
    <property type="protein sequence ID" value="RTE54132.1"/>
    <property type="molecule type" value="Genomic_DNA"/>
</dbReference>
<comment type="caution">
    <text evidence="2">The sequence shown here is derived from an EMBL/GenBank/DDBJ whole genome shotgun (WGS) entry which is preliminary data.</text>
</comment>
<gene>
    <name evidence="2" type="ORF">EHW67_09425</name>
</gene>
<evidence type="ECO:0000313" key="3">
    <source>
        <dbReference type="Proteomes" id="UP000267585"/>
    </source>
</evidence>
<feature type="region of interest" description="Disordered" evidence="1">
    <location>
        <begin position="197"/>
        <end position="224"/>
    </location>
</feature>
<name>A0A3S0C808_9FLAO</name>
<dbReference type="AlphaFoldDB" id="A0A3S0C808"/>
<dbReference type="Proteomes" id="UP000267585">
    <property type="component" value="Unassembled WGS sequence"/>
</dbReference>